<name>R4PW11_9BACT</name>
<keyword evidence="7" id="KW-1185">Reference proteome</keyword>
<evidence type="ECO:0000256" key="3">
    <source>
        <dbReference type="HAMAP-Rule" id="MF_00040"/>
    </source>
</evidence>
<dbReference type="PANTHER" id="PTHR20982">
    <property type="entry name" value="RIBOSOME RECYCLING FACTOR"/>
    <property type="match status" value="1"/>
</dbReference>
<dbReference type="HAMAP" id="MF_00040">
    <property type="entry name" value="RRF"/>
    <property type="match status" value="1"/>
</dbReference>
<dbReference type="RefSeq" id="WP_015641900.1">
    <property type="nucleotide sequence ID" value="NC_021219.1"/>
</dbReference>
<dbReference type="Pfam" id="PF01765">
    <property type="entry name" value="RRF"/>
    <property type="match status" value="1"/>
</dbReference>
<dbReference type="STRING" id="1332188.L336_0748"/>
<sequence length="184" mass="20786">MFDTDIYELKMEGAFEHFTDELSKIRTGRAHPGMLDGIKVMAYGVEVPLNQVANVTAPEAQLLQITPFDPANLQHIATAIRNDQGLGLNPSDDGRVVRVPVPALTEERRKLLVKQAGEKSEEARIGLRTIRQDGIKDARQKKDAKELSEDDLKRVEKEFDRLMSVYQQKIDEACKTKEKEILTI</sequence>
<protein>
    <recommendedName>
        <fullName evidence="3">Ribosome-recycling factor</fullName>
        <shortName evidence="3">RRF</shortName>
    </recommendedName>
    <alternativeName>
        <fullName evidence="3">Ribosome-releasing factor</fullName>
    </alternativeName>
</protein>
<proteinExistence type="inferred from homology"/>
<dbReference type="GO" id="GO:0005737">
    <property type="term" value="C:cytoplasm"/>
    <property type="evidence" value="ECO:0007669"/>
    <property type="project" value="UniProtKB-SubCell"/>
</dbReference>
<dbReference type="PANTHER" id="PTHR20982:SF3">
    <property type="entry name" value="MITOCHONDRIAL RIBOSOME RECYCLING FACTOR PSEUDO 1"/>
    <property type="match status" value="1"/>
</dbReference>
<dbReference type="PATRIC" id="fig|1332188.3.peg.737"/>
<keyword evidence="3" id="KW-0963">Cytoplasm</keyword>
<feature type="coiled-coil region" evidence="4">
    <location>
        <begin position="138"/>
        <end position="172"/>
    </location>
</feature>
<evidence type="ECO:0000256" key="1">
    <source>
        <dbReference type="ARBA" id="ARBA00005912"/>
    </source>
</evidence>
<dbReference type="InterPro" id="IPR002661">
    <property type="entry name" value="Ribosome_recyc_fac"/>
</dbReference>
<dbReference type="OrthoDB" id="9804006at2"/>
<dbReference type="InterPro" id="IPR023584">
    <property type="entry name" value="Ribosome_recyc_fac_dom"/>
</dbReference>
<dbReference type="HOGENOM" id="CLU_073981_2_1_0"/>
<feature type="domain" description="Ribosome recycling factor" evidence="5">
    <location>
        <begin position="19"/>
        <end position="182"/>
    </location>
</feature>
<evidence type="ECO:0000313" key="7">
    <source>
        <dbReference type="Proteomes" id="UP000013893"/>
    </source>
</evidence>
<evidence type="ECO:0000256" key="4">
    <source>
        <dbReference type="SAM" id="Coils"/>
    </source>
</evidence>
<organism evidence="6 7">
    <name type="scientific">Candidatus Saccharimonas aalborgensis</name>
    <dbReference type="NCBI Taxonomy" id="1332188"/>
    <lineage>
        <taxon>Bacteria</taxon>
        <taxon>Candidatus Saccharimonadota</taxon>
        <taxon>Candidatus Saccharimonadia</taxon>
        <taxon>Candidatus Saccharimonadales</taxon>
        <taxon>Candidatus Saccharimonadaceae</taxon>
        <taxon>Candidatus Saccharimonas</taxon>
    </lineage>
</organism>
<comment type="function">
    <text evidence="3">Responsible for the release of ribosomes from messenger RNA at the termination of protein biosynthesis. May increase the efficiency of translation by recycling ribosomes from one round of translation to another.</text>
</comment>
<keyword evidence="2 3" id="KW-0648">Protein biosynthesis</keyword>
<evidence type="ECO:0000313" key="6">
    <source>
        <dbReference type="EMBL" id="AGL62450.1"/>
    </source>
</evidence>
<reference evidence="6 7" key="1">
    <citation type="journal article" date="2013" name="Nat. Biotechnol.">
        <title>Genome sequences of rare, uncultured bacteria obtained by differential coverage binning of multiple metagenomes.</title>
        <authorList>
            <person name="Albertsen M."/>
            <person name="Hugenholtz P."/>
            <person name="Skarshewski A."/>
            <person name="Nielsen K.L."/>
            <person name="Tyson G.W."/>
            <person name="Nielsen P.H."/>
        </authorList>
    </citation>
    <scope>NUCLEOTIDE SEQUENCE [LARGE SCALE GENOMIC DNA]</scope>
    <source>
        <strain evidence="6">TM71</strain>
    </source>
</reference>
<dbReference type="KEGG" id="saal:L336_0748"/>
<dbReference type="CDD" id="cd00520">
    <property type="entry name" value="RRF"/>
    <property type="match status" value="1"/>
</dbReference>
<dbReference type="Gene3D" id="1.10.132.20">
    <property type="entry name" value="Ribosome-recycling factor"/>
    <property type="match status" value="1"/>
</dbReference>
<dbReference type="FunFam" id="3.30.1360.40:FF:000001">
    <property type="entry name" value="Ribosome-recycling factor"/>
    <property type="match status" value="1"/>
</dbReference>
<dbReference type="InterPro" id="IPR036191">
    <property type="entry name" value="RRF_sf"/>
</dbReference>
<gene>
    <name evidence="3 6" type="primary">frr</name>
    <name evidence="6" type="ORF">L336_0748</name>
</gene>
<dbReference type="GO" id="GO:0043023">
    <property type="term" value="F:ribosomal large subunit binding"/>
    <property type="evidence" value="ECO:0007669"/>
    <property type="project" value="TreeGrafter"/>
</dbReference>
<dbReference type="GO" id="GO:0006415">
    <property type="term" value="P:translational termination"/>
    <property type="evidence" value="ECO:0007669"/>
    <property type="project" value="UniProtKB-UniRule"/>
</dbReference>
<dbReference type="SUPFAM" id="SSF55194">
    <property type="entry name" value="Ribosome recycling factor, RRF"/>
    <property type="match status" value="1"/>
</dbReference>
<dbReference type="NCBIfam" id="TIGR00496">
    <property type="entry name" value="frr"/>
    <property type="match status" value="1"/>
</dbReference>
<dbReference type="AlphaFoldDB" id="R4PW11"/>
<dbReference type="EMBL" id="CP005957">
    <property type="protein sequence ID" value="AGL62450.1"/>
    <property type="molecule type" value="Genomic_DNA"/>
</dbReference>
<comment type="subcellular location">
    <subcellularLocation>
        <location evidence="3">Cytoplasm</location>
    </subcellularLocation>
</comment>
<keyword evidence="4" id="KW-0175">Coiled coil</keyword>
<accession>R4PW11</accession>
<evidence type="ECO:0000259" key="5">
    <source>
        <dbReference type="Pfam" id="PF01765"/>
    </source>
</evidence>
<evidence type="ECO:0000256" key="2">
    <source>
        <dbReference type="ARBA" id="ARBA00022917"/>
    </source>
</evidence>
<comment type="similarity">
    <text evidence="1 3">Belongs to the RRF family.</text>
</comment>
<dbReference type="Gene3D" id="3.30.1360.40">
    <property type="match status" value="1"/>
</dbReference>
<dbReference type="Proteomes" id="UP000013893">
    <property type="component" value="Chromosome"/>
</dbReference>